<evidence type="ECO:0000256" key="1">
    <source>
        <dbReference type="SAM" id="SignalP"/>
    </source>
</evidence>
<reference evidence="4" key="1">
    <citation type="submission" date="2017-04" db="EMBL/GenBank/DDBJ databases">
        <authorList>
            <person name="Varghese N."/>
            <person name="Submissions S."/>
        </authorList>
    </citation>
    <scope>NUCLEOTIDE SEQUENCE [LARGE SCALE GENOMIC DNA]</scope>
    <source>
        <strain evidence="4">Dd16</strain>
    </source>
</reference>
<dbReference type="AlphaFoldDB" id="A0A1X7G3L2"/>
<dbReference type="STRING" id="941907.SAMN06295910_1059"/>
<organism evidence="3 4">
    <name type="scientific">Allosphingosinicella indica</name>
    <dbReference type="NCBI Taxonomy" id="941907"/>
    <lineage>
        <taxon>Bacteria</taxon>
        <taxon>Pseudomonadati</taxon>
        <taxon>Pseudomonadota</taxon>
        <taxon>Alphaproteobacteria</taxon>
        <taxon>Sphingomonadales</taxon>
        <taxon>Sphingomonadaceae</taxon>
        <taxon>Allosphingosinicella</taxon>
    </lineage>
</organism>
<evidence type="ECO:0000313" key="4">
    <source>
        <dbReference type="Proteomes" id="UP000192934"/>
    </source>
</evidence>
<sequence>MNRIPVALLFAALAPAPAAAAERRFTVTDFDRVQIDGPFEVRLVTGKPNGAIARGDTRALDSVSIEVQGKLLKVKPSLSRWGGYPGEATGTPVIELSTRDLASVFVRGTGSLSVDSVKAMKFEASLSGSGAIAIGRIEADRLDLALLGSGGITIAGKAKTLRASIQGQGDLAAEGLVSEDAQINAGTTGRVMTTVNRAVKVNSAGSGDVEIAGKAACTVTVRGSGRVMCGR</sequence>
<name>A0A1X7G3L2_9SPHN</name>
<dbReference type="Gene3D" id="2.160.20.120">
    <property type="match status" value="1"/>
</dbReference>
<evidence type="ECO:0000313" key="3">
    <source>
        <dbReference type="EMBL" id="SMF63291.1"/>
    </source>
</evidence>
<protein>
    <submittedName>
        <fullName evidence="3">Putative auto-transporter adhesin, head GIN domain</fullName>
    </submittedName>
</protein>
<gene>
    <name evidence="3" type="ORF">SAMN06295910_1059</name>
</gene>
<dbReference type="Pfam" id="PF10988">
    <property type="entry name" value="DUF2807"/>
    <property type="match status" value="1"/>
</dbReference>
<evidence type="ECO:0000259" key="2">
    <source>
        <dbReference type="Pfam" id="PF10988"/>
    </source>
</evidence>
<dbReference type="EMBL" id="LT840185">
    <property type="protein sequence ID" value="SMF63291.1"/>
    <property type="molecule type" value="Genomic_DNA"/>
</dbReference>
<proteinExistence type="predicted"/>
<keyword evidence="1" id="KW-0732">Signal</keyword>
<feature type="signal peptide" evidence="1">
    <location>
        <begin position="1"/>
        <end position="20"/>
    </location>
</feature>
<dbReference type="InterPro" id="IPR021255">
    <property type="entry name" value="DUF2807"/>
</dbReference>
<dbReference type="OrthoDB" id="7478143at2"/>
<feature type="domain" description="Putative auto-transporter adhesin head GIN" evidence="2">
    <location>
        <begin position="29"/>
        <end position="214"/>
    </location>
</feature>
<accession>A0A1X7G3L2</accession>
<dbReference type="RefSeq" id="WP_085217838.1">
    <property type="nucleotide sequence ID" value="NZ_LT840185.1"/>
</dbReference>
<keyword evidence="4" id="KW-1185">Reference proteome</keyword>
<feature type="chain" id="PRO_5012733506" evidence="1">
    <location>
        <begin position="21"/>
        <end position="231"/>
    </location>
</feature>
<dbReference type="Proteomes" id="UP000192934">
    <property type="component" value="Chromosome I"/>
</dbReference>